<protein>
    <submittedName>
        <fullName evidence="2">Uncharacterized protein</fullName>
    </submittedName>
</protein>
<reference evidence="3" key="1">
    <citation type="submission" date="2013-09" db="EMBL/GenBank/DDBJ databases">
        <title>The Genome Sequence of Anopheles maculatus species B.</title>
        <authorList>
            <consortium name="The Broad Institute Genomics Platform"/>
            <person name="Neafsey D.E."/>
            <person name="Besansky N."/>
            <person name="Howell P."/>
            <person name="Walton C."/>
            <person name="Young S.K."/>
            <person name="Zeng Q."/>
            <person name="Gargeya S."/>
            <person name="Fitzgerald M."/>
            <person name="Haas B."/>
            <person name="Abouelleil A."/>
            <person name="Allen A.W."/>
            <person name="Alvarado L."/>
            <person name="Arachchi H.M."/>
            <person name="Berlin A.M."/>
            <person name="Chapman S.B."/>
            <person name="Gainer-Dewar J."/>
            <person name="Goldberg J."/>
            <person name="Griggs A."/>
            <person name="Gujja S."/>
            <person name="Hansen M."/>
            <person name="Howarth C."/>
            <person name="Imamovic A."/>
            <person name="Ireland A."/>
            <person name="Larimer J."/>
            <person name="McCowan C."/>
            <person name="Murphy C."/>
            <person name="Pearson M."/>
            <person name="Poon T.W."/>
            <person name="Priest M."/>
            <person name="Roberts A."/>
            <person name="Saif S."/>
            <person name="Shea T."/>
            <person name="Sisk P."/>
            <person name="Sykes S."/>
            <person name="Wortman J."/>
            <person name="Nusbaum C."/>
            <person name="Birren B."/>
        </authorList>
    </citation>
    <scope>NUCLEOTIDE SEQUENCE [LARGE SCALE GENOMIC DNA]</scope>
    <source>
        <strain evidence="3">maculatus3</strain>
    </source>
</reference>
<evidence type="ECO:0000313" key="3">
    <source>
        <dbReference type="Proteomes" id="UP000075901"/>
    </source>
</evidence>
<dbReference type="EnsemblMetazoa" id="AMAM020271-RA">
    <property type="protein sequence ID" value="AMAM020271-PA"/>
    <property type="gene ID" value="AMAM020271"/>
</dbReference>
<proteinExistence type="predicted"/>
<dbReference type="GO" id="GO:0005975">
    <property type="term" value="P:carbohydrate metabolic process"/>
    <property type="evidence" value="ECO:0007669"/>
    <property type="project" value="TreeGrafter"/>
</dbReference>
<name>A0A182T5W8_9DIPT</name>
<accession>A0A182T5W8</accession>
<keyword evidence="3" id="KW-1185">Reference proteome</keyword>
<dbReference type="PANTHER" id="PTHR11051">
    <property type="entry name" value="GLYCOSYL HYDROLASE-RELATED"/>
    <property type="match status" value="1"/>
</dbReference>
<organism evidence="2 3">
    <name type="scientific">Anopheles maculatus</name>
    <dbReference type="NCBI Taxonomy" id="74869"/>
    <lineage>
        <taxon>Eukaryota</taxon>
        <taxon>Metazoa</taxon>
        <taxon>Ecdysozoa</taxon>
        <taxon>Arthropoda</taxon>
        <taxon>Hexapoda</taxon>
        <taxon>Insecta</taxon>
        <taxon>Pterygota</taxon>
        <taxon>Neoptera</taxon>
        <taxon>Endopterygota</taxon>
        <taxon>Diptera</taxon>
        <taxon>Nematocera</taxon>
        <taxon>Culicoidea</taxon>
        <taxon>Culicidae</taxon>
        <taxon>Anophelinae</taxon>
        <taxon>Anopheles</taxon>
        <taxon>Anopheles maculatus group</taxon>
    </lineage>
</organism>
<evidence type="ECO:0000313" key="2">
    <source>
        <dbReference type="EnsemblMetazoa" id="AMAM020271-PA"/>
    </source>
</evidence>
<keyword evidence="1" id="KW-0732">Signal</keyword>
<dbReference type="VEuPathDB" id="VectorBase:AMAM020271"/>
<dbReference type="GO" id="GO:0004553">
    <property type="term" value="F:hydrolase activity, hydrolyzing O-glycosyl compounds"/>
    <property type="evidence" value="ECO:0007669"/>
    <property type="project" value="TreeGrafter"/>
</dbReference>
<feature type="chain" id="PRO_5008136481" evidence="1">
    <location>
        <begin position="23"/>
        <end position="222"/>
    </location>
</feature>
<dbReference type="PANTHER" id="PTHR11051:SF8">
    <property type="entry name" value="PROTEIN-GLUCOSYLGALACTOSYLHYDROXYLYSINE GLUCOSIDASE"/>
    <property type="match status" value="1"/>
</dbReference>
<dbReference type="Proteomes" id="UP000075901">
    <property type="component" value="Unassembled WGS sequence"/>
</dbReference>
<sequence>MTLRAIISVALLLTVLGALVVAQSDTSDANYKFQTRPPLPEAAVMPTLANGNIGFVAYGEYVHLNGVYNGLGGKSHRARIPNYGNIQLTSCSPRSPSITGTCTYQLDMKAGKFVTVDEDGAYRVVHEMYPHRYYDTVLVNRIRIQRLSSESVIQARLEQFPGLQSEDFSWSPSTEFIMSGQVYKVQCGVTVEVEEPNVQAFGHSVCVTYPTIPEYVQIEPDT</sequence>
<evidence type="ECO:0000256" key="1">
    <source>
        <dbReference type="SAM" id="SignalP"/>
    </source>
</evidence>
<dbReference type="AlphaFoldDB" id="A0A182T5W8"/>
<feature type="signal peptide" evidence="1">
    <location>
        <begin position="1"/>
        <end position="22"/>
    </location>
</feature>
<reference evidence="2" key="2">
    <citation type="submission" date="2020-05" db="UniProtKB">
        <authorList>
            <consortium name="EnsemblMetazoa"/>
        </authorList>
    </citation>
    <scope>IDENTIFICATION</scope>
    <source>
        <strain evidence="2">maculatus3</strain>
    </source>
</reference>